<organism evidence="1 2">
    <name type="scientific">Neocallimastix californiae</name>
    <dbReference type="NCBI Taxonomy" id="1754190"/>
    <lineage>
        <taxon>Eukaryota</taxon>
        <taxon>Fungi</taxon>
        <taxon>Fungi incertae sedis</taxon>
        <taxon>Chytridiomycota</taxon>
        <taxon>Chytridiomycota incertae sedis</taxon>
        <taxon>Neocallimastigomycetes</taxon>
        <taxon>Neocallimastigales</taxon>
        <taxon>Neocallimastigaceae</taxon>
        <taxon>Neocallimastix</taxon>
    </lineage>
</organism>
<name>A0A1Y2FFQ6_9FUNG</name>
<comment type="caution">
    <text evidence="1">The sequence shown here is derived from an EMBL/GenBank/DDBJ whole genome shotgun (WGS) entry which is preliminary data.</text>
</comment>
<dbReference type="Proteomes" id="UP000193920">
    <property type="component" value="Unassembled WGS sequence"/>
</dbReference>
<dbReference type="OrthoDB" id="4849794at2759"/>
<keyword evidence="2" id="KW-1185">Reference proteome</keyword>
<proteinExistence type="predicted"/>
<evidence type="ECO:0000313" key="2">
    <source>
        <dbReference type="Proteomes" id="UP000193920"/>
    </source>
</evidence>
<dbReference type="Pfam" id="PF15979">
    <property type="entry name" value="Glyco_hydro_115"/>
    <property type="match status" value="1"/>
</dbReference>
<accession>A0A1Y2FFQ6</accession>
<dbReference type="EMBL" id="MCOG01000008">
    <property type="protein sequence ID" value="ORY82742.1"/>
    <property type="molecule type" value="Genomic_DNA"/>
</dbReference>
<dbReference type="AlphaFoldDB" id="A0A1Y2FFQ6"/>
<reference evidence="1 2" key="1">
    <citation type="submission" date="2016-08" db="EMBL/GenBank/DDBJ databases">
        <title>A Parts List for Fungal Cellulosomes Revealed by Comparative Genomics.</title>
        <authorList>
            <consortium name="DOE Joint Genome Institute"/>
            <person name="Haitjema C.H."/>
            <person name="Gilmore S.P."/>
            <person name="Henske J.K."/>
            <person name="Solomon K.V."/>
            <person name="De Groot R."/>
            <person name="Kuo A."/>
            <person name="Mondo S.J."/>
            <person name="Salamov A.A."/>
            <person name="Labutti K."/>
            <person name="Zhao Z."/>
            <person name="Chiniquy J."/>
            <person name="Barry K."/>
            <person name="Brewer H.M."/>
            <person name="Purvine S.O."/>
            <person name="Wright A.T."/>
            <person name="Boxma B."/>
            <person name="Van Alen T."/>
            <person name="Hackstein J.H."/>
            <person name="Baker S.E."/>
            <person name="Grigoriev I.V."/>
            <person name="O'Malley M.A."/>
        </authorList>
    </citation>
    <scope>NUCLEOTIDE SEQUENCE [LARGE SCALE GENOMIC DNA]</scope>
    <source>
        <strain evidence="1 2">G1</strain>
    </source>
</reference>
<evidence type="ECO:0000313" key="1">
    <source>
        <dbReference type="EMBL" id="ORY82742.1"/>
    </source>
</evidence>
<gene>
    <name evidence="1" type="ORF">LY90DRAFT_499706</name>
</gene>
<dbReference type="PANTHER" id="PTHR37842:SF2">
    <property type="entry name" value="GYLCOSYL HYDROLASE 115 C-TERMINAL DOMAIN-CONTAINING PROTEIN"/>
    <property type="match status" value="1"/>
</dbReference>
<dbReference type="PANTHER" id="PTHR37842">
    <property type="match status" value="1"/>
</dbReference>
<sequence>MYIHVFELLIRLKGNYMWPVMWSGIFSDNGPILANAELADELGVVMGTSHYEPCCRAGEEYKNLLGKDFIYGDAWNFRTNEQSITKFWEDGLKRSGKFDNVIIVGMRGEADTAIAGDDTFAENIQLLRDVLTTQNRLIKEYINEDIIIEAEHFISQKNGTNSSCKVIEGYGKTLSEIKSYPVINVYDDINEASYVEYDFILNEGGKWSFDFYQNLSNPAFMNNKLQFVVEVNGKIIIHDVVDSKTFAVRDTKQLWNNDVTNEIRISTVNFECKMGLNTFKFYLVTPNIVLEKIIIRPENYKLPESYSWST</sequence>
<dbReference type="InterPro" id="IPR042301">
    <property type="entry name" value="GH115_sf"/>
</dbReference>
<dbReference type="InterPro" id="IPR031924">
    <property type="entry name" value="GH115"/>
</dbReference>
<dbReference type="STRING" id="1754190.A0A1Y2FFQ6"/>
<dbReference type="Gene3D" id="3.20.20.520">
    <property type="entry name" value="Glycosyl hydrolase family 115"/>
    <property type="match status" value="1"/>
</dbReference>
<protein>
    <submittedName>
        <fullName evidence="1">Uncharacterized protein</fullName>
    </submittedName>
</protein>